<protein>
    <submittedName>
        <fullName evidence="2">Uncharacterized protein</fullName>
    </submittedName>
</protein>
<reference evidence="2" key="2">
    <citation type="submission" date="2013-04" db="UniProtKB">
        <authorList>
            <consortium name="EnsemblPlants"/>
        </authorList>
    </citation>
    <scope>IDENTIFICATION</scope>
</reference>
<accession>J3N7U0</accession>
<dbReference type="AlphaFoldDB" id="J3N7U0"/>
<evidence type="ECO:0000313" key="3">
    <source>
        <dbReference type="Proteomes" id="UP000006038"/>
    </source>
</evidence>
<name>J3N7U0_ORYBR</name>
<sequence>MAAATPVGSGGDLAREKEGKESNGCGDSDDYLDFGGWESVVANSEEMASAARMEPTASSRWRRQFRRRWHLQVRGEDEGRQGLCFLCGWRLEKRDEEEVWRETNVVARRSGGEVMTTEQYDFQSVWLRRGGGGGGRTTATRGRQRGSSSCVVEAAARQGDKDGNDNAAIGCGCSCLLCLAGNRGKELEVV</sequence>
<feature type="region of interest" description="Disordered" evidence="1">
    <location>
        <begin position="1"/>
        <end position="29"/>
    </location>
</feature>
<proteinExistence type="predicted"/>
<keyword evidence="3" id="KW-1185">Reference proteome</keyword>
<dbReference type="Proteomes" id="UP000006038">
    <property type="component" value="Chromosome 11"/>
</dbReference>
<evidence type="ECO:0000256" key="1">
    <source>
        <dbReference type="SAM" id="MobiDB-lite"/>
    </source>
</evidence>
<reference evidence="2" key="1">
    <citation type="journal article" date="2013" name="Nat. Commun.">
        <title>Whole-genome sequencing of Oryza brachyantha reveals mechanisms underlying Oryza genome evolution.</title>
        <authorList>
            <person name="Chen J."/>
            <person name="Huang Q."/>
            <person name="Gao D."/>
            <person name="Wang J."/>
            <person name="Lang Y."/>
            <person name="Liu T."/>
            <person name="Li B."/>
            <person name="Bai Z."/>
            <person name="Luis Goicoechea J."/>
            <person name="Liang C."/>
            <person name="Chen C."/>
            <person name="Zhang W."/>
            <person name="Sun S."/>
            <person name="Liao Y."/>
            <person name="Zhang X."/>
            <person name="Yang L."/>
            <person name="Song C."/>
            <person name="Wang M."/>
            <person name="Shi J."/>
            <person name="Liu G."/>
            <person name="Liu J."/>
            <person name="Zhou H."/>
            <person name="Zhou W."/>
            <person name="Yu Q."/>
            <person name="An N."/>
            <person name="Chen Y."/>
            <person name="Cai Q."/>
            <person name="Wang B."/>
            <person name="Liu B."/>
            <person name="Min J."/>
            <person name="Huang Y."/>
            <person name="Wu H."/>
            <person name="Li Z."/>
            <person name="Zhang Y."/>
            <person name="Yin Y."/>
            <person name="Song W."/>
            <person name="Jiang J."/>
            <person name="Jackson S.A."/>
            <person name="Wing R.A."/>
            <person name="Wang J."/>
            <person name="Chen M."/>
        </authorList>
    </citation>
    <scope>NUCLEOTIDE SEQUENCE [LARGE SCALE GENOMIC DNA]</scope>
    <source>
        <strain evidence="2">cv. IRGC 101232</strain>
    </source>
</reference>
<evidence type="ECO:0000313" key="2">
    <source>
        <dbReference type="EnsemblPlants" id="OB11G18760.1"/>
    </source>
</evidence>
<dbReference type="HOGENOM" id="CLU_1430058_0_0_1"/>
<dbReference type="EnsemblPlants" id="OB11G18760.1">
    <property type="protein sequence ID" value="OB11G18760.1"/>
    <property type="gene ID" value="OB11G18760"/>
</dbReference>
<dbReference type="Gramene" id="OB11G18760.1">
    <property type="protein sequence ID" value="OB11G18760.1"/>
    <property type="gene ID" value="OB11G18760"/>
</dbReference>
<organism evidence="2">
    <name type="scientific">Oryza brachyantha</name>
    <name type="common">malo sina</name>
    <dbReference type="NCBI Taxonomy" id="4533"/>
    <lineage>
        <taxon>Eukaryota</taxon>
        <taxon>Viridiplantae</taxon>
        <taxon>Streptophyta</taxon>
        <taxon>Embryophyta</taxon>
        <taxon>Tracheophyta</taxon>
        <taxon>Spermatophyta</taxon>
        <taxon>Magnoliopsida</taxon>
        <taxon>Liliopsida</taxon>
        <taxon>Poales</taxon>
        <taxon>Poaceae</taxon>
        <taxon>BOP clade</taxon>
        <taxon>Oryzoideae</taxon>
        <taxon>Oryzeae</taxon>
        <taxon>Oryzinae</taxon>
        <taxon>Oryza</taxon>
    </lineage>
</organism>